<dbReference type="SUPFAM" id="SSF52980">
    <property type="entry name" value="Restriction endonuclease-like"/>
    <property type="match status" value="1"/>
</dbReference>
<comment type="caution">
    <text evidence="1">The sequence shown here is derived from an EMBL/GenBank/DDBJ whole genome shotgun (WGS) entry which is preliminary data.</text>
</comment>
<dbReference type="Proteomes" id="UP001499954">
    <property type="component" value="Unassembled WGS sequence"/>
</dbReference>
<name>A0ABP5BNH9_9MICO</name>
<evidence type="ECO:0000313" key="2">
    <source>
        <dbReference type="Proteomes" id="UP001499954"/>
    </source>
</evidence>
<dbReference type="Gene3D" id="3.40.960.10">
    <property type="entry name" value="VSR Endonuclease"/>
    <property type="match status" value="1"/>
</dbReference>
<protein>
    <recommendedName>
        <fullName evidence="3">DUF559 domain-containing protein</fullName>
    </recommendedName>
</protein>
<sequence length="306" mass="33800">MVPASRLPSHLQGAAFLASDVHFHEATRSRLRGRDVQRPFTGVRAVGLDLEAVLDRCRAYEPLLRQGDAFSHETAAGLYGLPLPSPSRSVHVLARIGSARPRSRGVTGHTTRTAVPIRVVHGLPVVPPAIVWCQLAASLRREDLGAVGDALVTGRRGGRNRASALATLDDLRGAVRTWGSGRGARNLAWALLRVRVGAESRPESLTRLLLVEHHLPEPIANDPTPVRAGLVLHPDLKWERWRIVLEYEGDGHRTSRSQWQRDIRRQRDFEAAGWAVIRVTSHDLFVDPADFVARVRDVIALRCRGS</sequence>
<dbReference type="InterPro" id="IPR011335">
    <property type="entry name" value="Restrct_endonuc-II-like"/>
</dbReference>
<gene>
    <name evidence="1" type="ORF">GCM10009717_12590</name>
</gene>
<evidence type="ECO:0000313" key="1">
    <source>
        <dbReference type="EMBL" id="GAA1947729.1"/>
    </source>
</evidence>
<reference evidence="2" key="1">
    <citation type="journal article" date="2019" name="Int. J. Syst. Evol. Microbiol.">
        <title>The Global Catalogue of Microorganisms (GCM) 10K type strain sequencing project: providing services to taxonomists for standard genome sequencing and annotation.</title>
        <authorList>
            <consortium name="The Broad Institute Genomics Platform"/>
            <consortium name="The Broad Institute Genome Sequencing Center for Infectious Disease"/>
            <person name="Wu L."/>
            <person name="Ma J."/>
        </authorList>
    </citation>
    <scope>NUCLEOTIDE SEQUENCE [LARGE SCALE GENOMIC DNA]</scope>
    <source>
        <strain evidence="2">JCM 13584</strain>
    </source>
</reference>
<keyword evidence="2" id="KW-1185">Reference proteome</keyword>
<proteinExistence type="predicted"/>
<dbReference type="EMBL" id="BAAAMK010000002">
    <property type="protein sequence ID" value="GAA1947729.1"/>
    <property type="molecule type" value="Genomic_DNA"/>
</dbReference>
<accession>A0ABP5BNH9</accession>
<evidence type="ECO:0008006" key="3">
    <source>
        <dbReference type="Google" id="ProtNLM"/>
    </source>
</evidence>
<organism evidence="1 2">
    <name type="scientific">Agromyces allii</name>
    <dbReference type="NCBI Taxonomy" id="393607"/>
    <lineage>
        <taxon>Bacteria</taxon>
        <taxon>Bacillati</taxon>
        <taxon>Actinomycetota</taxon>
        <taxon>Actinomycetes</taxon>
        <taxon>Micrococcales</taxon>
        <taxon>Microbacteriaceae</taxon>
        <taxon>Agromyces</taxon>
    </lineage>
</organism>